<evidence type="ECO:0000256" key="4">
    <source>
        <dbReference type="ARBA" id="ARBA00017654"/>
    </source>
</evidence>
<evidence type="ECO:0000256" key="6">
    <source>
        <dbReference type="ARBA" id="ARBA00022695"/>
    </source>
</evidence>
<accession>A0A1H4QPS7</accession>
<sequence length="312" mass="34074">MARGSRPLCDATMDIDVFTRGIMKGIILAGGSGTRLHPITLGVSKQLIPVYDKPMVYYPLSTLMLAGIRDILVITTPHDAAHFERLLGDGSQFGISLTFAQQESPDGLAQAFTIGADFIGDDSVALVLGDNLLYGPGLGTQLKRFADIDGGAVFAYWVAEPEAYGVVSFDGDGQAVSLEEKPKDPQSNYAVPGLYFYDNDVIEIARALAPSARGEYEITDVNREYLERGKLQVEVLPRGTAWLDTGTFDQMTDAADYVRTMERRTGMKIGVPEEVAWRQGFLTDDELRERADALVKSGYGSYLLALLERGRA</sequence>
<evidence type="ECO:0000256" key="9">
    <source>
        <dbReference type="ARBA" id="ARBA00049336"/>
    </source>
</evidence>
<dbReference type="Gene3D" id="3.90.550.10">
    <property type="entry name" value="Spore Coat Polysaccharide Biosynthesis Protein SpsA, Chain A"/>
    <property type="match status" value="1"/>
</dbReference>
<dbReference type="InterPro" id="IPR005835">
    <property type="entry name" value="NTP_transferase_dom"/>
</dbReference>
<dbReference type="NCBIfam" id="TIGR01207">
    <property type="entry name" value="rmlA"/>
    <property type="match status" value="1"/>
</dbReference>
<gene>
    <name evidence="12" type="ORF">SAMN04489807_3164</name>
</gene>
<evidence type="ECO:0000259" key="11">
    <source>
        <dbReference type="Pfam" id="PF00483"/>
    </source>
</evidence>
<comment type="cofactor">
    <cofactor evidence="1">
        <name>Mg(2+)</name>
        <dbReference type="ChEBI" id="CHEBI:18420"/>
    </cofactor>
</comment>
<evidence type="ECO:0000256" key="7">
    <source>
        <dbReference type="ARBA" id="ARBA00022723"/>
    </source>
</evidence>
<evidence type="ECO:0000256" key="1">
    <source>
        <dbReference type="ARBA" id="ARBA00001946"/>
    </source>
</evidence>
<dbReference type="SUPFAM" id="SSF53448">
    <property type="entry name" value="Nucleotide-diphospho-sugar transferases"/>
    <property type="match status" value="1"/>
</dbReference>
<dbReference type="PANTHER" id="PTHR43532">
    <property type="entry name" value="GLUCOSE-1-PHOSPHATE THYMIDYLYLTRANSFERASE"/>
    <property type="match status" value="1"/>
</dbReference>
<dbReference type="EC" id="2.7.7.24" evidence="3 10"/>
<evidence type="ECO:0000256" key="5">
    <source>
        <dbReference type="ARBA" id="ARBA00022679"/>
    </source>
</evidence>
<dbReference type="InterPro" id="IPR029044">
    <property type="entry name" value="Nucleotide-diphossugar_trans"/>
</dbReference>
<dbReference type="GO" id="GO:0000271">
    <property type="term" value="P:polysaccharide biosynthetic process"/>
    <property type="evidence" value="ECO:0007669"/>
    <property type="project" value="UniProtKB-ARBA"/>
</dbReference>
<dbReference type="Pfam" id="PF00483">
    <property type="entry name" value="NTP_transferase"/>
    <property type="match status" value="1"/>
</dbReference>
<comment type="similarity">
    <text evidence="2 10">Belongs to the glucose-1-phosphate thymidylyltransferase family.</text>
</comment>
<keyword evidence="8 10" id="KW-0460">Magnesium</keyword>
<keyword evidence="5 10" id="KW-0808">Transferase</keyword>
<evidence type="ECO:0000256" key="2">
    <source>
        <dbReference type="ARBA" id="ARBA00010480"/>
    </source>
</evidence>
<reference evidence="13" key="1">
    <citation type="submission" date="2016-10" db="EMBL/GenBank/DDBJ databases">
        <authorList>
            <person name="Varghese N."/>
            <person name="Submissions S."/>
        </authorList>
    </citation>
    <scope>NUCLEOTIDE SEQUENCE [LARGE SCALE GENOMIC DNA]</scope>
    <source>
        <strain evidence="13">DSM 16089</strain>
    </source>
</reference>
<keyword evidence="13" id="KW-1185">Reference proteome</keyword>
<dbReference type="FunFam" id="3.90.550.10:FF:000023">
    <property type="entry name" value="Glucose-1-phosphate thymidylyltransferase"/>
    <property type="match status" value="1"/>
</dbReference>
<evidence type="ECO:0000256" key="10">
    <source>
        <dbReference type="RuleBase" id="RU003706"/>
    </source>
</evidence>
<dbReference type="EMBL" id="FNSQ01000005">
    <property type="protein sequence ID" value="SEC21552.1"/>
    <property type="molecule type" value="Genomic_DNA"/>
</dbReference>
<evidence type="ECO:0000256" key="3">
    <source>
        <dbReference type="ARBA" id="ARBA00012461"/>
    </source>
</evidence>
<evidence type="ECO:0000313" key="13">
    <source>
        <dbReference type="Proteomes" id="UP000183750"/>
    </source>
</evidence>
<dbReference type="InterPro" id="IPR005907">
    <property type="entry name" value="G1P_thy_trans_s"/>
</dbReference>
<dbReference type="GO" id="GO:0019318">
    <property type="term" value="P:hexose metabolic process"/>
    <property type="evidence" value="ECO:0007669"/>
    <property type="project" value="UniProtKB-ARBA"/>
</dbReference>
<keyword evidence="7 10" id="KW-0479">Metal-binding</keyword>
<evidence type="ECO:0000256" key="8">
    <source>
        <dbReference type="ARBA" id="ARBA00022842"/>
    </source>
</evidence>
<dbReference type="PANTHER" id="PTHR43532:SF1">
    <property type="entry name" value="GLUCOSE-1-PHOSPHATE THYMIDYLYLTRANSFERASE 1"/>
    <property type="match status" value="1"/>
</dbReference>
<dbReference type="Proteomes" id="UP000183750">
    <property type="component" value="Unassembled WGS sequence"/>
</dbReference>
<feature type="domain" description="Nucleotidyl transferase" evidence="11">
    <location>
        <begin position="24"/>
        <end position="257"/>
    </location>
</feature>
<dbReference type="AlphaFoldDB" id="A0A1H4QPS7"/>
<name>A0A1H4QPS7_9MICO</name>
<organism evidence="12 13">
    <name type="scientific">Microbacterium hydrocarbonoxydans</name>
    <dbReference type="NCBI Taxonomy" id="273678"/>
    <lineage>
        <taxon>Bacteria</taxon>
        <taxon>Bacillati</taxon>
        <taxon>Actinomycetota</taxon>
        <taxon>Actinomycetes</taxon>
        <taxon>Micrococcales</taxon>
        <taxon>Microbacteriaceae</taxon>
        <taxon>Microbacterium</taxon>
    </lineage>
</organism>
<proteinExistence type="inferred from homology"/>
<comment type="function">
    <text evidence="10">Catalyzes the formation of dTDP-glucose, from dTTP and glucose 1-phosphate, as well as its pyrophosphorolysis.</text>
</comment>
<keyword evidence="6 10" id="KW-0548">Nucleotidyltransferase</keyword>
<protein>
    <recommendedName>
        <fullName evidence="4 10">Glucose-1-phosphate thymidylyltransferase</fullName>
        <ecNumber evidence="3 10">2.7.7.24</ecNumber>
    </recommendedName>
</protein>
<dbReference type="GO" id="GO:0046872">
    <property type="term" value="F:metal ion binding"/>
    <property type="evidence" value="ECO:0007669"/>
    <property type="project" value="UniProtKB-KW"/>
</dbReference>
<comment type="catalytic activity">
    <reaction evidence="9 10">
        <text>dTTP + alpha-D-glucose 1-phosphate + H(+) = dTDP-alpha-D-glucose + diphosphate</text>
        <dbReference type="Rhea" id="RHEA:15225"/>
        <dbReference type="ChEBI" id="CHEBI:15378"/>
        <dbReference type="ChEBI" id="CHEBI:33019"/>
        <dbReference type="ChEBI" id="CHEBI:37568"/>
        <dbReference type="ChEBI" id="CHEBI:57477"/>
        <dbReference type="ChEBI" id="CHEBI:58601"/>
        <dbReference type="EC" id="2.7.7.24"/>
    </reaction>
</comment>
<evidence type="ECO:0000313" key="12">
    <source>
        <dbReference type="EMBL" id="SEC21552.1"/>
    </source>
</evidence>
<dbReference type="GO" id="GO:0008879">
    <property type="term" value="F:glucose-1-phosphate thymidylyltransferase activity"/>
    <property type="evidence" value="ECO:0007669"/>
    <property type="project" value="UniProtKB-EC"/>
</dbReference>
<dbReference type="CDD" id="cd02538">
    <property type="entry name" value="G1P_TT_short"/>
    <property type="match status" value="1"/>
</dbReference>